<dbReference type="AlphaFoldDB" id="A0A8H3U3V9"/>
<dbReference type="PANTHER" id="PTHR34387">
    <property type="entry name" value="SLR1258 PROTEIN"/>
    <property type="match status" value="1"/>
</dbReference>
<evidence type="ECO:0000313" key="2">
    <source>
        <dbReference type="Proteomes" id="UP000433883"/>
    </source>
</evidence>
<dbReference type="Gene3D" id="3.30.110.170">
    <property type="entry name" value="Protein of unknown function (DUF541), domain 1"/>
    <property type="match status" value="1"/>
</dbReference>
<dbReference type="InterPro" id="IPR052022">
    <property type="entry name" value="26kDa_periplasmic_antigen"/>
</dbReference>
<protein>
    <recommendedName>
        <fullName evidence="3">SIMPL domain-containing protein</fullName>
    </recommendedName>
</protein>
<gene>
    <name evidence="1" type="ORF">BLS_009876</name>
</gene>
<reference evidence="1 2" key="1">
    <citation type="submission" date="2019-11" db="EMBL/GenBank/DDBJ databases">
        <title>Venturia inaequalis Genome Resource.</title>
        <authorList>
            <person name="Lichtner F.J."/>
        </authorList>
    </citation>
    <scope>NUCLEOTIDE SEQUENCE [LARGE SCALE GENOMIC DNA]</scope>
    <source>
        <strain evidence="1">Bline_iso_100314</strain>
    </source>
</reference>
<dbReference type="Pfam" id="PF04402">
    <property type="entry name" value="SIMPL"/>
    <property type="match status" value="1"/>
</dbReference>
<name>A0A8H3U3V9_VENIN</name>
<dbReference type="InterPro" id="IPR007497">
    <property type="entry name" value="SIMPL/DUF541"/>
</dbReference>
<accession>A0A8H3U3V9</accession>
<organism evidence="1 2">
    <name type="scientific">Venturia inaequalis</name>
    <name type="common">Apple scab fungus</name>
    <dbReference type="NCBI Taxonomy" id="5025"/>
    <lineage>
        <taxon>Eukaryota</taxon>
        <taxon>Fungi</taxon>
        <taxon>Dikarya</taxon>
        <taxon>Ascomycota</taxon>
        <taxon>Pezizomycotina</taxon>
        <taxon>Dothideomycetes</taxon>
        <taxon>Pleosporomycetidae</taxon>
        <taxon>Venturiales</taxon>
        <taxon>Venturiaceae</taxon>
        <taxon>Venturia</taxon>
    </lineage>
</organism>
<dbReference type="GO" id="GO:0006974">
    <property type="term" value="P:DNA damage response"/>
    <property type="evidence" value="ECO:0007669"/>
    <property type="project" value="TreeGrafter"/>
</dbReference>
<dbReference type="EMBL" id="WNWQ01000937">
    <property type="protein sequence ID" value="KAE9962927.1"/>
    <property type="molecule type" value="Genomic_DNA"/>
</dbReference>
<dbReference type="PANTHER" id="PTHR34387:SF1">
    <property type="entry name" value="PERIPLASMIC IMMUNOGENIC PROTEIN"/>
    <property type="match status" value="1"/>
</dbReference>
<evidence type="ECO:0000313" key="1">
    <source>
        <dbReference type="EMBL" id="KAE9962927.1"/>
    </source>
</evidence>
<dbReference type="Gene3D" id="3.30.70.2970">
    <property type="entry name" value="Protein of unknown function (DUF541), domain 2"/>
    <property type="match status" value="1"/>
</dbReference>
<evidence type="ECO:0008006" key="3">
    <source>
        <dbReference type="Google" id="ProtNLM"/>
    </source>
</evidence>
<proteinExistence type="predicted"/>
<dbReference type="Proteomes" id="UP000433883">
    <property type="component" value="Unassembled WGS sequence"/>
</dbReference>
<sequence length="238" mass="25793">MPPLTINVDGTSTISRRAERAVVSIQVSSSGPDQQQVASEVTTAAKTLQTRLRELSTNEVPPGSTAAESTTAITHWSMNTLSTGSYMVYHDGDRRQHDSERQKSRHYNAHVTFDIKFADFTVLGSVCTDLAKKQFVSVRNIDWRLTDKTKASLVGMSRKLAVDDAVSKAKDFASAVGKATVVAVEINTDSNDYGRSAGMFGATRAYAAANVVEGDDALNFEPEDVDMSCSIQAKFEAE</sequence>
<comment type="caution">
    <text evidence="1">The sequence shown here is derived from an EMBL/GenBank/DDBJ whole genome shotgun (WGS) entry which is preliminary data.</text>
</comment>